<evidence type="ECO:0000256" key="1">
    <source>
        <dbReference type="ARBA" id="ARBA00022741"/>
    </source>
</evidence>
<dbReference type="AlphaFoldDB" id="Q2JZJ1"/>
<reference evidence="6 7" key="1">
    <citation type="journal article" date="2006" name="Proc. Natl. Acad. Sci. U.S.A.">
        <title>The partitioned Rhizobium etli genome: genetic and metabolic redundancy in seven interacting replicons.</title>
        <authorList>
            <person name="Gonzalez V."/>
            <person name="Santamaria R.I."/>
            <person name="Bustos P."/>
            <person name="Hernandez-Gonzalez I."/>
            <person name="Medrano-Soto A."/>
            <person name="Moreno-Hagelsieb G."/>
            <person name="Janga S.C."/>
            <person name="Ramirez M.A."/>
            <person name="Jimenez-Jacinto V."/>
            <person name="Collado-Vides J."/>
            <person name="Davila G."/>
        </authorList>
    </citation>
    <scope>NUCLEOTIDE SEQUENCE [LARGE SCALE GENOMIC DNA]</scope>
    <source>
        <strain evidence="7">ATCC 51251 / DSM 11541 / JCM 21823 / NBRC 15573 / CFN 42</strain>
    </source>
</reference>
<evidence type="ECO:0000256" key="3">
    <source>
        <dbReference type="ARBA" id="ARBA00022806"/>
    </source>
</evidence>
<evidence type="ECO:0000259" key="5">
    <source>
        <dbReference type="PROSITE" id="PS51192"/>
    </source>
</evidence>
<keyword evidence="7" id="KW-1185">Reference proteome</keyword>
<keyword evidence="3 6" id="KW-0347">Helicase</keyword>
<geneLocation type="plasmid" evidence="6 7">
    <name>p42f</name>
</geneLocation>
<dbReference type="EMBL" id="CP000138">
    <property type="protein sequence ID" value="ABC93995.1"/>
    <property type="molecule type" value="Genomic_DNA"/>
</dbReference>
<dbReference type="HOGENOM" id="CLU_003747_0_0_5"/>
<proteinExistence type="predicted"/>
<evidence type="ECO:0000256" key="4">
    <source>
        <dbReference type="ARBA" id="ARBA00022840"/>
    </source>
</evidence>
<protein>
    <submittedName>
        <fullName evidence="6">DNA helicase protein</fullName>
    </submittedName>
</protein>
<organism evidence="6 7">
    <name type="scientific">Rhizobium etli (strain ATCC 51251 / DSM 11541 / JCM 21823 / NBRC 15573 / CFN 42)</name>
    <dbReference type="NCBI Taxonomy" id="347834"/>
    <lineage>
        <taxon>Bacteria</taxon>
        <taxon>Pseudomonadati</taxon>
        <taxon>Pseudomonadota</taxon>
        <taxon>Alphaproteobacteria</taxon>
        <taxon>Hyphomicrobiales</taxon>
        <taxon>Rhizobiaceae</taxon>
        <taxon>Rhizobium/Agrobacterium group</taxon>
        <taxon>Rhizobium</taxon>
    </lineage>
</organism>
<dbReference type="GO" id="GO:0005524">
    <property type="term" value="F:ATP binding"/>
    <property type="evidence" value="ECO:0007669"/>
    <property type="project" value="UniProtKB-KW"/>
</dbReference>
<keyword evidence="2" id="KW-0378">Hydrolase</keyword>
<dbReference type="Pfam" id="PF00270">
    <property type="entry name" value="DEAD"/>
    <property type="match status" value="1"/>
</dbReference>
<dbReference type="PANTHER" id="PTHR47961:SF6">
    <property type="entry name" value="DNA-DIRECTED DNA POLYMERASE"/>
    <property type="match status" value="1"/>
</dbReference>
<dbReference type="OrthoDB" id="9815222at2"/>
<dbReference type="InterPro" id="IPR027417">
    <property type="entry name" value="P-loop_NTPase"/>
</dbReference>
<dbReference type="GO" id="GO:0016787">
    <property type="term" value="F:hydrolase activity"/>
    <property type="evidence" value="ECO:0007669"/>
    <property type="project" value="UniProtKB-KW"/>
</dbReference>
<keyword evidence="1" id="KW-0547">Nucleotide-binding</keyword>
<dbReference type="Gene3D" id="3.40.50.300">
    <property type="entry name" value="P-loop containing nucleotide triphosphate hydrolases"/>
    <property type="match status" value="2"/>
</dbReference>
<keyword evidence="6" id="KW-0614">Plasmid</keyword>
<dbReference type="InterPro" id="IPR050474">
    <property type="entry name" value="Hel308_SKI2-like"/>
</dbReference>
<evidence type="ECO:0000313" key="6">
    <source>
        <dbReference type="EMBL" id="ABC93995.1"/>
    </source>
</evidence>
<evidence type="ECO:0000256" key="2">
    <source>
        <dbReference type="ARBA" id="ARBA00022801"/>
    </source>
</evidence>
<dbReference type="InterPro" id="IPR011545">
    <property type="entry name" value="DEAD/DEAH_box_helicase_dom"/>
</dbReference>
<keyword evidence="4" id="KW-0067">ATP-binding</keyword>
<accession>Q2JZJ1</accession>
<dbReference type="SUPFAM" id="SSF52540">
    <property type="entry name" value="P-loop containing nucleoside triphosphate hydrolases"/>
    <property type="match status" value="1"/>
</dbReference>
<dbReference type="SMART" id="SM00487">
    <property type="entry name" value="DEXDc"/>
    <property type="match status" value="1"/>
</dbReference>
<name>Q2JZJ1_RHIEC</name>
<evidence type="ECO:0000313" key="7">
    <source>
        <dbReference type="Proteomes" id="UP000001936"/>
    </source>
</evidence>
<gene>
    <name evidence="6" type="ordered locus">RHE_PF00102</name>
</gene>
<sequence length="1207" mass="134854">MIMAERDQERLEVANTVRTEIGIENVLSARQARSFVRCLQTAWEVPLIQWGANESLLELADARRLLHVAEIYREVEGADSEAAIECYRRAGELLEWLSRAKDRTRTTAPIELFAAAAYQLGGLPAMASGLMGEVEMLDDGTRLYGAFLRADFDSVLEAVAAFWARHPDLTDQEAPRRLLDAESDGGVSWYFTVELVRVLGLFADTLRRGQNERLDRAIQKLDALERMATRTFSEDSSLLITLLRAVANGYVQASIHRPIVELSALNPGKSRRLTRFARGQFSRGRGILWTSQRAGLDRLLSESSFALCTPTGSGKTLVANLALVKELLLPTGLERSPLALYLVPSRALAGEVEGKLKSELGEDLTITGLYGGTDWGITDYWLQAETPTVLIATVEKAEALMRYVGPLLLARLRLLIVDEAHQVVAVDDDRTKADLAEHGNRAIRLESFVSRLLARAPEIVRIALTAVAGGAAPPVAKWIEKRDDASAIGTRYRSTRQLIGVLETTPKASDRVSLEILNGRRLFVRDRDQPVYLPLRTPVMPELPNQWQQSVFRFNELAVLWTALHLLETERRILISVLQEPEQTMRWYRKALELEEWSSIPPFKVPEGSLGEVFQEARNATIDYCGEDSHELALLDRGIATNHGQMPQRLRRLMVEVIDKRICPITVATATLTEGVNLPFDIILLTSLRRESFDVVNDTREITPLSVAEFRNLAGRAGRPGASSGLEGMTLVAVPQANSSQRASARSTQDRQRRQMQRDYDNLLLKVVREERQDGSVQSPLALLLNAIAQRAASIGVRPSDFLDWLDRITPAAISPSAGVAATTPAARLADSLDELDGFLLTALEELDLGDGRELDGAAAEAFLVSLWQRTFTKVAASQEQWMEDAFIRRGRAIVETIYPDPEERERLYQYGFTPHVGRRFAAVADEIERILSEATDYGNFNDEARLQVFKDIGELIENDRGYGFRVRQTQTDQRLLANWNGVLAWWMRSGVAAAPNADALRAWQRFVSDNLEFRLGTVIGAVVAQTWSNGADDGAEVPTLEDWRETTGLPWCAFWARELLRWGTLDPFVAFSLAQGIAKTREQAANRRAEFNAWLSAEGYDVDAENKIDPQLFLKWESSLPGRFEDVFEELPDAATLLGTDGRKRRYPVIPVDTEGAVEWLDPAGFRLARTENDGGDLTAHTQKDDFELLVDKREVAVSRVFTARR</sequence>
<dbReference type="KEGG" id="ret:RHE_PF00102"/>
<dbReference type="GO" id="GO:0004386">
    <property type="term" value="F:helicase activity"/>
    <property type="evidence" value="ECO:0007669"/>
    <property type="project" value="UniProtKB-KW"/>
</dbReference>
<feature type="domain" description="Helicase ATP-binding" evidence="5">
    <location>
        <begin position="296"/>
        <end position="486"/>
    </location>
</feature>
<dbReference type="GO" id="GO:0003676">
    <property type="term" value="F:nucleic acid binding"/>
    <property type="evidence" value="ECO:0007669"/>
    <property type="project" value="InterPro"/>
</dbReference>
<dbReference type="PANTHER" id="PTHR47961">
    <property type="entry name" value="DNA POLYMERASE THETA, PUTATIVE (AFU_ORTHOLOGUE AFUA_1G05260)-RELATED"/>
    <property type="match status" value="1"/>
</dbReference>
<dbReference type="Proteomes" id="UP000001936">
    <property type="component" value="Plasmid p42f"/>
</dbReference>
<dbReference type="InterPro" id="IPR014001">
    <property type="entry name" value="Helicase_ATP-bd"/>
</dbReference>
<dbReference type="PROSITE" id="PS51192">
    <property type="entry name" value="HELICASE_ATP_BIND_1"/>
    <property type="match status" value="1"/>
</dbReference>